<feature type="transmembrane region" description="Helical" evidence="2">
    <location>
        <begin position="176"/>
        <end position="198"/>
    </location>
</feature>
<evidence type="ECO:0000313" key="3">
    <source>
        <dbReference type="EMBL" id="EZF56504.1"/>
    </source>
</evidence>
<feature type="transmembrane region" description="Helical" evidence="2">
    <location>
        <begin position="112"/>
        <end position="133"/>
    </location>
</feature>
<name>A0A022WDU8_TRIRU</name>
<feature type="transmembrane region" description="Helical" evidence="2">
    <location>
        <begin position="20"/>
        <end position="40"/>
    </location>
</feature>
<feature type="transmembrane region" description="Helical" evidence="2">
    <location>
        <begin position="80"/>
        <end position="100"/>
    </location>
</feature>
<dbReference type="EMBL" id="KK207718">
    <property type="protein sequence ID" value="EZF56504.1"/>
    <property type="molecule type" value="Genomic_DNA"/>
</dbReference>
<keyword evidence="2" id="KW-0812">Transmembrane</keyword>
<organism evidence="3">
    <name type="scientific">Trichophyton rubrum CBS 288.86</name>
    <dbReference type="NCBI Taxonomy" id="1215330"/>
    <lineage>
        <taxon>Eukaryota</taxon>
        <taxon>Fungi</taxon>
        <taxon>Dikarya</taxon>
        <taxon>Ascomycota</taxon>
        <taxon>Pezizomycotina</taxon>
        <taxon>Eurotiomycetes</taxon>
        <taxon>Eurotiomycetidae</taxon>
        <taxon>Onygenales</taxon>
        <taxon>Arthrodermataceae</taxon>
        <taxon>Trichophyton</taxon>
    </lineage>
</organism>
<reference evidence="3" key="1">
    <citation type="submission" date="2014-02" db="EMBL/GenBank/DDBJ databases">
        <title>The Genome Sequence of Trichophyton rubrum (morphotype fischeri) CBS 288.86.</title>
        <authorList>
            <consortium name="The Broad Institute Genomics Platform"/>
            <person name="Cuomo C.A."/>
            <person name="White T.C."/>
            <person name="Graser Y."/>
            <person name="Martinez-Rossi N."/>
            <person name="Heitman J."/>
            <person name="Young S.K."/>
            <person name="Zeng Q."/>
            <person name="Gargeya S."/>
            <person name="Abouelleil A."/>
            <person name="Alvarado L."/>
            <person name="Chapman S.B."/>
            <person name="Gainer-Dewar J."/>
            <person name="Goldberg J."/>
            <person name="Griggs A."/>
            <person name="Gujja S."/>
            <person name="Hansen M."/>
            <person name="Howarth C."/>
            <person name="Imamovic A."/>
            <person name="Larimer J."/>
            <person name="Martinez D."/>
            <person name="Murphy C."/>
            <person name="Pearson M.D."/>
            <person name="Persinoti G."/>
            <person name="Poon T."/>
            <person name="Priest M."/>
            <person name="Roberts A.D."/>
            <person name="Saif S."/>
            <person name="Shea T.D."/>
            <person name="Sykes S.N."/>
            <person name="Wortman J."/>
            <person name="Nusbaum C."/>
            <person name="Birren B."/>
        </authorList>
    </citation>
    <scope>NUCLEOTIDE SEQUENCE [LARGE SCALE GENOMIC DNA]</scope>
    <source>
        <strain evidence="3">CBS 288.86</strain>
    </source>
</reference>
<dbReference type="Proteomes" id="UP000023758">
    <property type="component" value="Unassembled WGS sequence"/>
</dbReference>
<feature type="region of interest" description="Disordered" evidence="1">
    <location>
        <begin position="247"/>
        <end position="300"/>
    </location>
</feature>
<accession>A0A022WDU8</accession>
<dbReference type="AlphaFoldDB" id="A0A022WDU8"/>
<evidence type="ECO:0008006" key="4">
    <source>
        <dbReference type="Google" id="ProtNLM"/>
    </source>
</evidence>
<dbReference type="HOGENOM" id="CLU_065434_0_1_1"/>
<sequence length="300" mass="33635">MGGIGCFLPRKYWSPLAFKILVACELPLSIGILTLTGIAAPDLYRTKLWQDGADNGFNSSPDEKVYALANYRPYTIPRPWNPFTTNFNLVITVLSLFFLLTKTPMFVMHVFYPPLSILVHGICVLLYSIAAAFQAASDTTDPKHPQNGPPWYITKNCNVASLHTNVNYCKQAKATFAVMIVMIFIFTCQLILAAVSCFPTEEDREKKRIKEERKSTLAELKSMKSPLNPDGKMTFPLTTPRTTAFNKLEGNSDLPLRDRSNSYSTMPHEEETHGMFKQPEQPEAQMYFPPPPQAAAKGKA</sequence>
<gene>
    <name evidence="3" type="ORF">H103_01123</name>
</gene>
<keyword evidence="2" id="KW-1133">Transmembrane helix</keyword>
<keyword evidence="2" id="KW-0472">Membrane</keyword>
<dbReference type="OrthoDB" id="5352400at2759"/>
<protein>
    <recommendedName>
        <fullName evidence="4">MARVEL domain-containing protein</fullName>
    </recommendedName>
</protein>
<evidence type="ECO:0000256" key="2">
    <source>
        <dbReference type="SAM" id="Phobius"/>
    </source>
</evidence>
<evidence type="ECO:0000256" key="1">
    <source>
        <dbReference type="SAM" id="MobiDB-lite"/>
    </source>
</evidence>
<proteinExistence type="predicted"/>